<dbReference type="NCBIfam" id="TIGR01451">
    <property type="entry name" value="B_ant_repeat"/>
    <property type="match status" value="6"/>
</dbReference>
<dbReference type="Gene3D" id="2.60.40.10">
    <property type="entry name" value="Immunoglobulins"/>
    <property type="match status" value="4"/>
</dbReference>
<evidence type="ECO:0000313" key="3">
    <source>
        <dbReference type="EMBL" id="AEH60177.1"/>
    </source>
</evidence>
<reference evidence="3" key="1">
    <citation type="submission" date="2010-07" db="EMBL/GenBank/DDBJ databases">
        <title>The complete genome of Methanosalsum zhilinae DSM 4017.</title>
        <authorList>
            <consortium name="US DOE Joint Genome Institute (JGI-PGF)"/>
            <person name="Lucas S."/>
            <person name="Copeland A."/>
            <person name="Lapidus A."/>
            <person name="Glavina del Rio T."/>
            <person name="Dalin E."/>
            <person name="Tice H."/>
            <person name="Bruce D."/>
            <person name="Goodwin L."/>
            <person name="Pitluck S."/>
            <person name="Kyrpides N."/>
            <person name="Mavromatis K."/>
            <person name="Ovchinnikova G."/>
            <person name="Daligault H."/>
            <person name="Detter J.C."/>
            <person name="Han C."/>
            <person name="Tapia R."/>
            <person name="Larimer F."/>
            <person name="Land M."/>
            <person name="Hauser L."/>
            <person name="Markowitz V."/>
            <person name="Cheng J.-F."/>
            <person name="Hugenholtz P."/>
            <person name="Woyke T."/>
            <person name="Wu D."/>
            <person name="Spring S."/>
            <person name="Schueler E."/>
            <person name="Brambilla E."/>
            <person name="Klenk H.-P."/>
            <person name="Eisen J.A."/>
        </authorList>
    </citation>
    <scope>NUCLEOTIDE SEQUENCE</scope>
    <source>
        <strain evidence="3">DSM 4017</strain>
    </source>
</reference>
<proteinExistence type="predicted"/>
<dbReference type="AlphaFoldDB" id="F7XNY7"/>
<feature type="compositionally biased region" description="Low complexity" evidence="1">
    <location>
        <begin position="161"/>
        <end position="173"/>
    </location>
</feature>
<dbReference type="InterPro" id="IPR055354">
    <property type="entry name" value="DUF7507"/>
</dbReference>
<dbReference type="InterPro" id="IPR047589">
    <property type="entry name" value="DUF11_rpt"/>
</dbReference>
<organism evidence="3 4">
    <name type="scientific">Methanosalsum zhilinae (strain DSM 4017 / NBRC 107636 / OCM 62 / WeN5)</name>
    <name type="common">Methanohalophilus zhilinae</name>
    <dbReference type="NCBI Taxonomy" id="679901"/>
    <lineage>
        <taxon>Archaea</taxon>
        <taxon>Methanobacteriati</taxon>
        <taxon>Methanobacteriota</taxon>
        <taxon>Stenosarchaea group</taxon>
        <taxon>Methanomicrobia</taxon>
        <taxon>Methanosarcinales</taxon>
        <taxon>Methanosarcinaceae</taxon>
        <taxon>Methanosalsum</taxon>
    </lineage>
</organism>
<dbReference type="Pfam" id="PF24346">
    <property type="entry name" value="DUF7507"/>
    <property type="match status" value="7"/>
</dbReference>
<dbReference type="InterPro" id="IPR013783">
    <property type="entry name" value="Ig-like_fold"/>
</dbReference>
<dbReference type="KEGG" id="mzh:Mzhil_0301"/>
<evidence type="ECO:0000313" key="4">
    <source>
        <dbReference type="Proteomes" id="UP000006622"/>
    </source>
</evidence>
<feature type="region of interest" description="Disordered" evidence="1">
    <location>
        <begin position="153"/>
        <end position="173"/>
    </location>
</feature>
<feature type="domain" description="DUF7507" evidence="2">
    <location>
        <begin position="395"/>
        <end position="449"/>
    </location>
</feature>
<feature type="domain" description="DUF7507" evidence="2">
    <location>
        <begin position="609"/>
        <end position="663"/>
    </location>
</feature>
<keyword evidence="4" id="KW-1185">Reference proteome</keyword>
<name>F7XNY7_METZD</name>
<dbReference type="InterPro" id="IPR051172">
    <property type="entry name" value="Chlamydia_OmcB"/>
</dbReference>
<feature type="domain" description="DUF7507" evidence="2">
    <location>
        <begin position="930"/>
        <end position="984"/>
    </location>
</feature>
<dbReference type="HOGENOM" id="CLU_288152_0_0_2"/>
<dbReference type="EMBL" id="CP002101">
    <property type="protein sequence ID" value="AEH60177.1"/>
    <property type="molecule type" value="Genomic_DNA"/>
</dbReference>
<accession>F7XNY7</accession>
<protein>
    <submittedName>
        <fullName evidence="3">Conserved repeat domain protein</fullName>
    </submittedName>
</protein>
<gene>
    <name evidence="3" type="ordered locus">Mzhil_0301</name>
</gene>
<evidence type="ECO:0000256" key="1">
    <source>
        <dbReference type="SAM" id="MobiDB-lite"/>
    </source>
</evidence>
<dbReference type="PANTHER" id="PTHR34819:SF3">
    <property type="entry name" value="CELL SURFACE PROTEIN"/>
    <property type="match status" value="1"/>
</dbReference>
<dbReference type="Proteomes" id="UP000006622">
    <property type="component" value="Chromosome"/>
</dbReference>
<feature type="domain" description="DUF7507" evidence="2">
    <location>
        <begin position="502"/>
        <end position="556"/>
    </location>
</feature>
<feature type="domain" description="DUF7507" evidence="2">
    <location>
        <begin position="716"/>
        <end position="783"/>
    </location>
</feature>
<feature type="domain" description="DUF7507" evidence="2">
    <location>
        <begin position="285"/>
        <end position="360"/>
    </location>
</feature>
<evidence type="ECO:0000259" key="2">
    <source>
        <dbReference type="Pfam" id="PF24346"/>
    </source>
</evidence>
<sequence length="1067" mass="113023" precursor="true">MNLWGTLIHGGCKIMNRIKSLVLLLIVATLFSATACAAGAIEVDGYKSPGEWDENWAFGQENATTYDPNGPFGDRLVMRQGGLHTAVTDNWFDVYPNDTAGPTFDQSMATLGDYSGSDIMRIYARYDPVNDVMYGMCEVYGIPGDVDGDGDVTGVAPADQAGNPGPAAGTPGHPYGLGPTEFWSIYLEKNDKYATISIVNNDWSVSSNTALDGQYDEVSARFTFDEYRPPGDTELPKSVYEVSINNFSTYFNMTPGDTFAAQIMAGSSADVVGEDIVSVFITPPNPAIDIEKYTNGIDADEPTGPFIHVGENVTWTYEITNIGDVPLDNVVVMDNVTGLVADIDPADVLFPGETWIFNVTGVAEEGQYANMGNVTALYEGFPVFDEDPSHYFGAAPSIDIEKYTNGIDADEPTGPFIPVGETVTWTYNVTNTGNVDLTNVTVTDNVTGAIFDIGDLAAGESTEVEDTGTALEGQYANIGNVTGEFEGIIVTDEDPSHYFGAAPSIDIEKYTNGEDADTPTGPFIPVGDEVTWTYNVTNTGNVDLTNVTVTDNVTGAIFDIGDLAAGESTEVEDTGTALEGQYANMGNVTGEFEGIIVTDEDPSHYFGAAPSIDIEKYTNGEDADTPTGPFIPVGDEVTWTYNVTNTGNVDLTNVTVTDNVTGAIFDIGDLAAGESTEVEDTGTALEGQYANIGNVTGEFEGIIVTDEDPSHYFGAAPSIDIEKYTNGIDADEPTGPFIPVGDEVTWTYNVTNTGNVDLTNVTVTDNVTGATFNIGDLAAGESTEVEDTGTALEGQYANIGNVTGEFEGIIVTDEDPSHYFGAAPSIDIEKYTNGIDADEPTGPFIPVGETVTWTYNVTNTGTVPLSNVVVTDNVTGQVFNIGNLGVGESTEVEDTGIAVGGQYANMGNVTGEFEGIIVTDEDPSHYFGAAPSIDIEKHTNGVDADSPPGPSINVGDPVTWTYIVTNTGTVPLSNVVVTDNVTGKVFNIGNLGVGESTVVEDTGVAIEGQYVNMGNVTGEYNGIIVTDQDPSHYVGIPEKDVPSATPLLLVTGVGMLVMLFVRREIEK</sequence>
<feature type="domain" description="DUF7507" evidence="2">
    <location>
        <begin position="823"/>
        <end position="877"/>
    </location>
</feature>
<dbReference type="PANTHER" id="PTHR34819">
    <property type="entry name" value="LARGE CYSTEINE-RICH PERIPLASMIC PROTEIN OMCB"/>
    <property type="match status" value="1"/>
</dbReference>